<dbReference type="GO" id="GO:0004190">
    <property type="term" value="F:aspartic-type endopeptidase activity"/>
    <property type="evidence" value="ECO:0007669"/>
    <property type="project" value="UniProtKB-EC"/>
</dbReference>
<evidence type="ECO:0000259" key="21">
    <source>
        <dbReference type="Pfam" id="PF06750"/>
    </source>
</evidence>
<keyword evidence="12 19" id="KW-0472">Membrane</keyword>
<dbReference type="FunFam" id="1.20.120.1220:FF:000001">
    <property type="entry name" value="Type 4 prepilin-like proteins leader peptide-processing enzyme"/>
    <property type="match status" value="1"/>
</dbReference>
<evidence type="ECO:0000259" key="20">
    <source>
        <dbReference type="Pfam" id="PF01478"/>
    </source>
</evidence>
<dbReference type="PANTHER" id="PTHR30487">
    <property type="entry name" value="TYPE 4 PREPILIN-LIKE PROTEINS LEADER PEPTIDE-PROCESSING ENZYME"/>
    <property type="match status" value="1"/>
</dbReference>
<evidence type="ECO:0000256" key="11">
    <source>
        <dbReference type="ARBA" id="ARBA00022989"/>
    </source>
</evidence>
<dbReference type="InterPro" id="IPR010627">
    <property type="entry name" value="Prepilin_pept_A24_N"/>
</dbReference>
<evidence type="ECO:0000256" key="2">
    <source>
        <dbReference type="ARBA" id="ARBA00005801"/>
    </source>
</evidence>
<evidence type="ECO:0000256" key="13">
    <source>
        <dbReference type="ARBA" id="ARBA00023268"/>
    </source>
</evidence>
<evidence type="ECO:0000256" key="8">
    <source>
        <dbReference type="ARBA" id="ARBA00022691"/>
    </source>
</evidence>
<dbReference type="PANTHER" id="PTHR30487:SF0">
    <property type="entry name" value="PREPILIN LEADER PEPTIDASE_N-METHYLTRANSFERASE-RELATED"/>
    <property type="match status" value="1"/>
</dbReference>
<keyword evidence="8" id="KW-0949">S-adenosyl-L-methionine</keyword>
<evidence type="ECO:0000256" key="9">
    <source>
        <dbReference type="ARBA" id="ARBA00022692"/>
    </source>
</evidence>
<keyword evidence="3" id="KW-1003">Cell membrane</keyword>
<evidence type="ECO:0000256" key="15">
    <source>
        <dbReference type="ARBA" id="ARBA00067082"/>
    </source>
</evidence>
<comment type="subcellular location">
    <subcellularLocation>
        <location evidence="1">Cell inner membrane</location>
        <topology evidence="1">Multi-pass membrane protein</topology>
    </subcellularLocation>
    <subcellularLocation>
        <location evidence="18">Cell membrane</location>
        <topology evidence="18">Multi-pass membrane protein</topology>
    </subcellularLocation>
</comment>
<evidence type="ECO:0000256" key="1">
    <source>
        <dbReference type="ARBA" id="ARBA00004429"/>
    </source>
</evidence>
<keyword evidence="10 18" id="KW-0378">Hydrolase</keyword>
<dbReference type="PRINTS" id="PR00864">
    <property type="entry name" value="PREPILNPTASE"/>
</dbReference>
<protein>
    <recommendedName>
        <fullName evidence="16 18">Prepilin leader peptidase/N-methyltransferase</fullName>
        <ecNumber evidence="18">2.1.1.-</ecNumber>
        <ecNumber evidence="15 18">3.4.23.43</ecNumber>
    </recommendedName>
</protein>
<evidence type="ECO:0000313" key="22">
    <source>
        <dbReference type="EMBL" id="PRP70955.1"/>
    </source>
</evidence>
<feature type="transmembrane region" description="Helical" evidence="19">
    <location>
        <begin position="147"/>
        <end position="165"/>
    </location>
</feature>
<dbReference type="Pfam" id="PF06750">
    <property type="entry name" value="A24_N_bact"/>
    <property type="match status" value="1"/>
</dbReference>
<dbReference type="OrthoDB" id="9789291at2"/>
<dbReference type="Pfam" id="PF01478">
    <property type="entry name" value="Peptidase_A24"/>
    <property type="match status" value="1"/>
</dbReference>
<keyword evidence="7 18" id="KW-0808">Transferase</keyword>
<dbReference type="InterPro" id="IPR014032">
    <property type="entry name" value="Peptidase_A24A_bac"/>
</dbReference>
<dbReference type="EC" id="3.4.23.43" evidence="15 18"/>
<evidence type="ECO:0000313" key="23">
    <source>
        <dbReference type="Proteomes" id="UP000239469"/>
    </source>
</evidence>
<evidence type="ECO:0000256" key="10">
    <source>
        <dbReference type="ARBA" id="ARBA00022801"/>
    </source>
</evidence>
<dbReference type="InterPro" id="IPR000045">
    <property type="entry name" value="Prepilin_IV_endopep_pep"/>
</dbReference>
<dbReference type="GO" id="GO:0008168">
    <property type="term" value="F:methyltransferase activity"/>
    <property type="evidence" value="ECO:0007669"/>
    <property type="project" value="UniProtKB-KW"/>
</dbReference>
<comment type="caution">
    <text evidence="22">The sequence shown here is derived from an EMBL/GenBank/DDBJ whole genome shotgun (WGS) entry which is preliminary data.</text>
</comment>
<evidence type="ECO:0000256" key="17">
    <source>
        <dbReference type="RuleBase" id="RU003793"/>
    </source>
</evidence>
<keyword evidence="9 18" id="KW-0812">Transmembrane</keyword>
<organism evidence="22 23">
    <name type="scientific">Chromobacterium amazonense</name>
    <dbReference type="NCBI Taxonomy" id="1382803"/>
    <lineage>
        <taxon>Bacteria</taxon>
        <taxon>Pseudomonadati</taxon>
        <taxon>Pseudomonadota</taxon>
        <taxon>Betaproteobacteria</taxon>
        <taxon>Neisseriales</taxon>
        <taxon>Chromobacteriaceae</taxon>
        <taxon>Chromobacterium</taxon>
    </lineage>
</organism>
<evidence type="ECO:0000256" key="3">
    <source>
        <dbReference type="ARBA" id="ARBA00022475"/>
    </source>
</evidence>
<dbReference type="Proteomes" id="UP000239469">
    <property type="component" value="Unassembled WGS sequence"/>
</dbReference>
<reference evidence="22 23" key="1">
    <citation type="submission" date="2017-01" db="EMBL/GenBank/DDBJ databases">
        <title>New insights into the genetic diversity of Chromobacterium isolated from tropical freshwater lake.</title>
        <authorList>
            <person name="Santos A.B."/>
            <person name="Nascimento A.M."/>
            <person name="Da Silva P.C."/>
        </authorList>
    </citation>
    <scope>NUCLEOTIDE SEQUENCE [LARGE SCALE GENOMIC DNA]</scope>
    <source>
        <strain evidence="22 23">56AF</strain>
    </source>
</reference>
<evidence type="ECO:0000256" key="4">
    <source>
        <dbReference type="ARBA" id="ARBA00022519"/>
    </source>
</evidence>
<keyword evidence="13 18" id="KW-0511">Multifunctional enzyme</keyword>
<keyword evidence="5 18" id="KW-0489">Methyltransferase</keyword>
<evidence type="ECO:0000256" key="6">
    <source>
        <dbReference type="ARBA" id="ARBA00022670"/>
    </source>
</evidence>
<name>A0A2S9X5K0_9NEIS</name>
<keyword evidence="4" id="KW-0997">Cell inner membrane</keyword>
<dbReference type="GO" id="GO:0005886">
    <property type="term" value="C:plasma membrane"/>
    <property type="evidence" value="ECO:0007669"/>
    <property type="project" value="UniProtKB-SubCell"/>
</dbReference>
<proteinExistence type="inferred from homology"/>
<dbReference type="GO" id="GO:0006465">
    <property type="term" value="P:signal peptide processing"/>
    <property type="evidence" value="ECO:0007669"/>
    <property type="project" value="TreeGrafter"/>
</dbReference>
<feature type="transmembrane region" description="Helical" evidence="19">
    <location>
        <begin position="200"/>
        <end position="221"/>
    </location>
</feature>
<evidence type="ECO:0000256" key="7">
    <source>
        <dbReference type="ARBA" id="ARBA00022679"/>
    </source>
</evidence>
<keyword evidence="6 18" id="KW-0645">Protease</keyword>
<comment type="similarity">
    <text evidence="2 17">Belongs to the peptidase A24 family.</text>
</comment>
<keyword evidence="11 19" id="KW-1133">Transmembrane helix</keyword>
<evidence type="ECO:0000256" key="14">
    <source>
        <dbReference type="ARBA" id="ARBA00050401"/>
    </source>
</evidence>
<accession>A0A2S9X5K0</accession>
<dbReference type="EC" id="2.1.1.-" evidence="18"/>
<feature type="domain" description="Prepilin type IV endopeptidase peptidase" evidence="20">
    <location>
        <begin position="154"/>
        <end position="260"/>
    </location>
</feature>
<evidence type="ECO:0000256" key="19">
    <source>
        <dbReference type="SAM" id="Phobius"/>
    </source>
</evidence>
<feature type="domain" description="Prepilin peptidase A24 N-terminal" evidence="21">
    <location>
        <begin position="23"/>
        <end position="143"/>
    </location>
</feature>
<feature type="transmembrane region" description="Helical" evidence="19">
    <location>
        <begin position="278"/>
        <end position="300"/>
    </location>
</feature>
<comment type="catalytic activity">
    <reaction evidence="14 18">
        <text>Typically cleaves a -Gly-|-Phe- bond to release an N-terminal, basic peptide of 5-8 residues from type IV prepilin, and then N-methylates the new N-terminal amino group, the methyl donor being S-adenosyl-L-methionine.</text>
        <dbReference type="EC" id="3.4.23.43"/>
    </reaction>
</comment>
<dbReference type="GO" id="GO:0032259">
    <property type="term" value="P:methylation"/>
    <property type="evidence" value="ECO:0007669"/>
    <property type="project" value="UniProtKB-KW"/>
</dbReference>
<feature type="transmembrane region" description="Helical" evidence="19">
    <location>
        <begin position="233"/>
        <end position="266"/>
    </location>
</feature>
<dbReference type="InterPro" id="IPR050882">
    <property type="entry name" value="Prepilin_peptidase/N-MTase"/>
</dbReference>
<comment type="function">
    <text evidence="18">Plays an essential role in type IV pili and type II pseudopili formation by proteolytically removing the leader sequence from substrate proteins and subsequently monomethylating the alpha-amino group of the newly exposed N-terminal phenylalanine.</text>
</comment>
<sequence>MFENLIYYLSTHYSILILTTTMLGLLIGSFLNVIISRLPILIEQNFLADSVCYLAENQQHNILRLAAQDAVVTVRGMAASNFWHLSSHCKACGSLIKLCKIIPLIGFILTRSRCKKCTRTISLRDTFIEGLCGAMFGFLAWKWNWGWPLAGSLTLTAALIALAFIDLDTKFLPDDLTLPLLWMGLLFNLFFNQISLVDSVLGAVCGYLALWLFFHFFKLFTGKESFGYGDFKLLAALGAWLGWSMLPFVIILSSIMGAFSGMLWVICSKSRIEQRIPFGPYLAIAGWITMNWGGILKVFIYRSLGEPGLC</sequence>
<dbReference type="AlphaFoldDB" id="A0A2S9X5K0"/>
<dbReference type="Gene3D" id="1.20.120.1220">
    <property type="match status" value="1"/>
</dbReference>
<feature type="transmembrane region" description="Helical" evidence="19">
    <location>
        <begin position="12"/>
        <end position="35"/>
    </location>
</feature>
<feature type="transmembrane region" description="Helical" evidence="19">
    <location>
        <begin position="177"/>
        <end position="194"/>
    </location>
</feature>
<gene>
    <name evidence="22" type="ORF">BUE93_09275</name>
</gene>
<evidence type="ECO:0000256" key="16">
    <source>
        <dbReference type="ARBA" id="ARBA00071870"/>
    </source>
</evidence>
<evidence type="ECO:0000256" key="5">
    <source>
        <dbReference type="ARBA" id="ARBA00022603"/>
    </source>
</evidence>
<evidence type="ECO:0000256" key="18">
    <source>
        <dbReference type="RuleBase" id="RU003794"/>
    </source>
</evidence>
<dbReference type="EMBL" id="MTBD01000022">
    <property type="protein sequence ID" value="PRP70955.1"/>
    <property type="molecule type" value="Genomic_DNA"/>
</dbReference>
<evidence type="ECO:0000256" key="12">
    <source>
        <dbReference type="ARBA" id="ARBA00023136"/>
    </source>
</evidence>
<dbReference type="RefSeq" id="WP_106076605.1">
    <property type="nucleotide sequence ID" value="NZ_MTBD01000022.1"/>
</dbReference>